<dbReference type="Pfam" id="PF13565">
    <property type="entry name" value="HTH_32"/>
    <property type="match status" value="1"/>
</dbReference>
<feature type="region of interest" description="Disordered" evidence="1">
    <location>
        <begin position="40"/>
        <end position="60"/>
    </location>
</feature>
<feature type="compositionally biased region" description="Basic and acidic residues" evidence="1">
    <location>
        <begin position="306"/>
        <end position="320"/>
    </location>
</feature>
<dbReference type="InterPro" id="IPR012337">
    <property type="entry name" value="RNaseH-like_sf"/>
</dbReference>
<comment type="caution">
    <text evidence="3">The sequence shown here is derived from an EMBL/GenBank/DDBJ whole genome shotgun (WGS) entry which is preliminary data.</text>
</comment>
<evidence type="ECO:0000313" key="4">
    <source>
        <dbReference type="Proteomes" id="UP000660265"/>
    </source>
</evidence>
<sequence length="327" mass="36841">MLVDRVRSGRPVAHVAAELGVSRPTAHKWVRRWRAEGEAGLADRSSRPLMTPHRTPATVEEQVCELRRSRKLGPARIGPVLGLPASTVHRILTRHGLHRLARLDRPTGTVIQRHERDRPGEPIHIDAKKPGRIPDGGGHKALGRHAGRPIRGMGFDYVHSAVDDHTRLAYSEIHPDEKVTTCAGFLTRAAAFFHTHGITRIERVLTDNAWSYRKCLTWKQTLNELGATGKLTRPYRPQTNGKAEHFNRTLLDEWAYPRPYTSNTERTEALTDFLHTYNHHHCHTALGGKPPNTRVNNPQVNTPRPCSERPTGRAFQDQKVHPCATSH</sequence>
<organism evidence="3 4">
    <name type="scientific">Streptomyces camponoticapitis</name>
    <dbReference type="NCBI Taxonomy" id="1616125"/>
    <lineage>
        <taxon>Bacteria</taxon>
        <taxon>Bacillati</taxon>
        <taxon>Actinomycetota</taxon>
        <taxon>Actinomycetes</taxon>
        <taxon>Kitasatosporales</taxon>
        <taxon>Streptomycetaceae</taxon>
        <taxon>Streptomyces</taxon>
    </lineage>
</organism>
<gene>
    <name evidence="3" type="ORF">GCM10011583_73350</name>
</gene>
<dbReference type="PROSITE" id="PS50994">
    <property type="entry name" value="INTEGRASE"/>
    <property type="match status" value="1"/>
</dbReference>
<evidence type="ECO:0000256" key="1">
    <source>
        <dbReference type="SAM" id="MobiDB-lite"/>
    </source>
</evidence>
<feature type="region of interest" description="Disordered" evidence="1">
    <location>
        <begin position="284"/>
        <end position="327"/>
    </location>
</feature>
<reference evidence="4" key="1">
    <citation type="journal article" date="2019" name="Int. J. Syst. Evol. Microbiol.">
        <title>The Global Catalogue of Microorganisms (GCM) 10K type strain sequencing project: providing services to taxonomists for standard genome sequencing and annotation.</title>
        <authorList>
            <consortium name="The Broad Institute Genomics Platform"/>
            <consortium name="The Broad Institute Genome Sequencing Center for Infectious Disease"/>
            <person name="Wu L."/>
            <person name="Ma J."/>
        </authorList>
    </citation>
    <scope>NUCLEOTIDE SEQUENCE [LARGE SCALE GENOMIC DNA]</scope>
    <source>
        <strain evidence="4">CGMCC 4.7275</strain>
    </source>
</reference>
<dbReference type="Gene3D" id="3.30.420.10">
    <property type="entry name" value="Ribonuclease H-like superfamily/Ribonuclease H"/>
    <property type="match status" value="1"/>
</dbReference>
<dbReference type="SUPFAM" id="SSF46689">
    <property type="entry name" value="Homeodomain-like"/>
    <property type="match status" value="1"/>
</dbReference>
<accession>A0ABQ2F131</accession>
<dbReference type="InterPro" id="IPR047656">
    <property type="entry name" value="IS481-like_transpos"/>
</dbReference>
<evidence type="ECO:0000313" key="3">
    <source>
        <dbReference type="EMBL" id="GGK30785.1"/>
    </source>
</evidence>
<protein>
    <submittedName>
        <fullName evidence="3">IS481 family transposase</fullName>
    </submittedName>
</protein>
<dbReference type="Pfam" id="PF13683">
    <property type="entry name" value="rve_3"/>
    <property type="match status" value="1"/>
</dbReference>
<dbReference type="InterPro" id="IPR009057">
    <property type="entry name" value="Homeodomain-like_sf"/>
</dbReference>
<dbReference type="EMBL" id="BMMV01000042">
    <property type="protein sequence ID" value="GGK30785.1"/>
    <property type="molecule type" value="Genomic_DNA"/>
</dbReference>
<name>A0ABQ2F131_9ACTN</name>
<dbReference type="PANTHER" id="PTHR35004:SF6">
    <property type="entry name" value="TRANSPOSASE"/>
    <property type="match status" value="1"/>
</dbReference>
<dbReference type="SUPFAM" id="SSF53098">
    <property type="entry name" value="Ribonuclease H-like"/>
    <property type="match status" value="1"/>
</dbReference>
<feature type="compositionally biased region" description="Polar residues" evidence="1">
    <location>
        <begin position="293"/>
        <end position="304"/>
    </location>
</feature>
<dbReference type="NCBIfam" id="NF033577">
    <property type="entry name" value="transpos_IS481"/>
    <property type="match status" value="1"/>
</dbReference>
<feature type="domain" description="Integrase catalytic" evidence="2">
    <location>
        <begin position="115"/>
        <end position="298"/>
    </location>
</feature>
<evidence type="ECO:0000259" key="2">
    <source>
        <dbReference type="PROSITE" id="PS50994"/>
    </source>
</evidence>
<proteinExistence type="predicted"/>
<dbReference type="InterPro" id="IPR001584">
    <property type="entry name" value="Integrase_cat-core"/>
</dbReference>
<keyword evidence="4" id="KW-1185">Reference proteome</keyword>
<dbReference type="InterPro" id="IPR036397">
    <property type="entry name" value="RNaseH_sf"/>
</dbReference>
<dbReference type="PANTHER" id="PTHR35004">
    <property type="entry name" value="TRANSPOSASE RV3428C-RELATED"/>
    <property type="match status" value="1"/>
</dbReference>
<dbReference type="Proteomes" id="UP000660265">
    <property type="component" value="Unassembled WGS sequence"/>
</dbReference>
<dbReference type="Gene3D" id="1.10.10.60">
    <property type="entry name" value="Homeodomain-like"/>
    <property type="match status" value="1"/>
</dbReference>